<keyword evidence="3 6" id="KW-0663">Pyridoxal phosphate</keyword>
<dbReference type="InterPro" id="IPR015424">
    <property type="entry name" value="PyrdxlP-dep_Trfase"/>
</dbReference>
<dbReference type="GO" id="GO:0019752">
    <property type="term" value="P:carboxylic acid metabolic process"/>
    <property type="evidence" value="ECO:0007669"/>
    <property type="project" value="InterPro"/>
</dbReference>
<dbReference type="EMBL" id="AZAJ01000001">
    <property type="protein sequence ID" value="ETA68068.1"/>
    <property type="molecule type" value="Genomic_DNA"/>
</dbReference>
<dbReference type="Proteomes" id="UP000019483">
    <property type="component" value="Unassembled WGS sequence"/>
</dbReference>
<dbReference type="AlphaFoldDB" id="W9DR30"/>
<evidence type="ECO:0000256" key="3">
    <source>
        <dbReference type="ARBA" id="ARBA00022898"/>
    </source>
</evidence>
<dbReference type="InterPro" id="IPR021115">
    <property type="entry name" value="Pyridoxal-P_BS"/>
</dbReference>
<comment type="similarity">
    <text evidence="5">Belongs to the group II decarboxylase family. Sphingosine-1-phosphate lyase subfamily.</text>
</comment>
<dbReference type="GO" id="GO:0004837">
    <property type="term" value="F:tyrosine decarboxylase activity"/>
    <property type="evidence" value="ECO:0007669"/>
    <property type="project" value="UniProtKB-UniRule"/>
</dbReference>
<comment type="cofactor">
    <cofactor evidence="1 6 7">
        <name>pyridoxal 5'-phosphate</name>
        <dbReference type="ChEBI" id="CHEBI:597326"/>
    </cofactor>
</comment>
<dbReference type="GO" id="GO:0004068">
    <property type="term" value="F:aspartate 1-decarboxylase activity"/>
    <property type="evidence" value="ECO:0007669"/>
    <property type="project" value="UniProtKB-UniRule"/>
</dbReference>
<dbReference type="Pfam" id="PF00282">
    <property type="entry name" value="Pyridoxal_deC"/>
    <property type="match status" value="1"/>
</dbReference>
<dbReference type="UniPathway" id="UPA00241"/>
<feature type="modified residue" description="N6-(pyridoxal phosphate)lysine" evidence="6 7">
    <location>
        <position position="244"/>
    </location>
</feature>
<keyword evidence="9" id="KW-1185">Reference proteome</keyword>
<evidence type="ECO:0000256" key="6">
    <source>
        <dbReference type="HAMAP-Rule" id="MF_01610"/>
    </source>
</evidence>
<dbReference type="NCBIfam" id="TIGR03812">
    <property type="entry name" value="tyr_de_CO2_Arch"/>
    <property type="match status" value="1"/>
</dbReference>
<dbReference type="InterPro" id="IPR015421">
    <property type="entry name" value="PyrdxlP-dep_Trfase_major"/>
</dbReference>
<dbReference type="PANTHER" id="PTHR42735:SF6">
    <property type="entry name" value="SPHINGOSINE-1-PHOSPHATE LYASE 1"/>
    <property type="match status" value="1"/>
</dbReference>
<dbReference type="InterPro" id="IPR050477">
    <property type="entry name" value="GrpII_AminoAcid_Decarb"/>
</dbReference>
<dbReference type="PROSITE" id="PS00392">
    <property type="entry name" value="DDC_GAD_HDC_YDC"/>
    <property type="match status" value="1"/>
</dbReference>
<name>W9DR30_METTI</name>
<keyword evidence="2 6" id="KW-0210">Decarboxylase</keyword>
<sequence length="397" mass="44056">MNETGLSEEEIRSILSDSKGKDLKYERVLSSMCTYPHKIAVQAHMQFIESNMGDFGLFRGTYNLEKEILGSLGDLLHKADAVGYMTTGGTESNIQAIRSMRNLFLQSPEYQKSVNSNKKTHNKCSRPNLVVPDSAHFSFDKVSDILDVELRKASLDDELKVSVESVKSLIDENTIGLVAIAGSTEFGQVDPIKELSDIAVEKNIFLHVDAAFGGFVLPFMKTSCEFDFDFKLPGVTSIAIDPHKMGLSTIPAGVLLFRDSHQLESLKADTPYLTVSTQYTLTGTRSGAAVAATYAVMNYLGKEGYRKTVSRCMELTDYLLDKLAELDIHPLIKPVMNVVALEVPECDLVRSKLAKEFNWQVSITQNPHGLRLVIMPHVSFEMIDSFVADLKKVLNTL</sequence>
<comment type="function">
    <text evidence="6">Catalyzes the decarboxylation of L-tyrosine to produce tyramine for methanofuran biosynthesis. Can also catalyze the decarboxylation of L-aspartate to produce beta-alanine for coenzyme A (CoA) biosynthesis.</text>
</comment>
<dbReference type="GO" id="GO:0030170">
    <property type="term" value="F:pyridoxal phosphate binding"/>
    <property type="evidence" value="ECO:0007669"/>
    <property type="project" value="UniProtKB-UniRule"/>
</dbReference>
<dbReference type="GO" id="GO:0015937">
    <property type="term" value="P:coenzyme A biosynthetic process"/>
    <property type="evidence" value="ECO:0007669"/>
    <property type="project" value="UniProtKB-UniRule"/>
</dbReference>
<gene>
    <name evidence="6" type="primary">mfnA</name>
    <name evidence="8" type="ORF">MettiDRAFT_1515</name>
</gene>
<dbReference type="OrthoDB" id="56891at2157"/>
<dbReference type="SUPFAM" id="SSF53383">
    <property type="entry name" value="PLP-dependent transferases"/>
    <property type="match status" value="1"/>
</dbReference>
<protein>
    <recommendedName>
        <fullName evidence="6">Probable L-tyrosine/L-aspartate decarboxylase</fullName>
        <shortName evidence="6">TDC/ADC</shortName>
        <ecNumber evidence="6">4.1.1.11</ecNumber>
        <ecNumber evidence="6">4.1.1.25</ecNumber>
    </recommendedName>
</protein>
<dbReference type="InterPro" id="IPR002129">
    <property type="entry name" value="PyrdxlP-dep_de-COase"/>
</dbReference>
<dbReference type="Gene3D" id="3.40.640.10">
    <property type="entry name" value="Type I PLP-dependent aspartate aminotransferase-like (Major domain)"/>
    <property type="match status" value="1"/>
</dbReference>
<dbReference type="EC" id="4.1.1.25" evidence="6"/>
<comment type="similarity">
    <text evidence="6">Belongs to the group II decarboxylase family. MfnA subfamily.</text>
</comment>
<evidence type="ECO:0000256" key="4">
    <source>
        <dbReference type="ARBA" id="ARBA00023239"/>
    </source>
</evidence>
<evidence type="ECO:0000256" key="7">
    <source>
        <dbReference type="PIRSR" id="PIRSR602129-50"/>
    </source>
</evidence>
<dbReference type="RefSeq" id="WP_023845204.1">
    <property type="nucleotide sequence ID" value="NZ_AZAJ01000001.1"/>
</dbReference>
<comment type="catalytic activity">
    <reaction evidence="6">
        <text>L-aspartate + H(+) = beta-alanine + CO2</text>
        <dbReference type="Rhea" id="RHEA:19497"/>
        <dbReference type="ChEBI" id="CHEBI:15378"/>
        <dbReference type="ChEBI" id="CHEBI:16526"/>
        <dbReference type="ChEBI" id="CHEBI:29991"/>
        <dbReference type="ChEBI" id="CHEBI:57966"/>
        <dbReference type="EC" id="4.1.1.11"/>
    </reaction>
</comment>
<comment type="pathway">
    <text evidence="6">Cofactor biosynthesis; coenzyme A biosynthesis.</text>
</comment>
<dbReference type="STRING" id="1090322.MettiDRAFT_1515"/>
<comment type="pathway">
    <text evidence="6">Cofactor biosynthesis; methanofuran biosynthesis.</text>
</comment>
<evidence type="ECO:0000256" key="2">
    <source>
        <dbReference type="ARBA" id="ARBA00022793"/>
    </source>
</evidence>
<evidence type="ECO:0000256" key="5">
    <source>
        <dbReference type="ARBA" id="ARBA00038302"/>
    </source>
</evidence>
<evidence type="ECO:0000313" key="8">
    <source>
        <dbReference type="EMBL" id="ETA68068.1"/>
    </source>
</evidence>
<evidence type="ECO:0000313" key="9">
    <source>
        <dbReference type="Proteomes" id="UP000019483"/>
    </source>
</evidence>
<dbReference type="PANTHER" id="PTHR42735">
    <property type="match status" value="1"/>
</dbReference>
<reference evidence="8 9" key="1">
    <citation type="submission" date="2013-08" db="EMBL/GenBank/DDBJ databases">
        <authorList>
            <consortium name="DOE Joint Genome Institute"/>
            <person name="Eisen J."/>
            <person name="Huntemann M."/>
            <person name="Han J."/>
            <person name="Chen A."/>
            <person name="Kyrpides N."/>
            <person name="Mavromatis K."/>
            <person name="Markowitz V."/>
            <person name="Palaniappan K."/>
            <person name="Ivanova N."/>
            <person name="Schaumberg A."/>
            <person name="Pati A."/>
            <person name="Liolios K."/>
            <person name="Nordberg H.P."/>
            <person name="Cantor M.N."/>
            <person name="Hua S.X."/>
            <person name="Woyke T."/>
        </authorList>
    </citation>
    <scope>NUCLEOTIDE SEQUENCE [LARGE SCALE GENOMIC DNA]</scope>
    <source>
        <strain evidence="8 9">DSM 2278</strain>
    </source>
</reference>
<dbReference type="UniPathway" id="UPA00080"/>
<dbReference type="GO" id="GO:2001120">
    <property type="term" value="P:methanofuran biosynthetic process"/>
    <property type="evidence" value="ECO:0007669"/>
    <property type="project" value="UniProtKB-UniRule"/>
</dbReference>
<dbReference type="EC" id="4.1.1.11" evidence="6"/>
<keyword evidence="4 6" id="KW-0456">Lyase</keyword>
<comment type="caution">
    <text evidence="8">The sequence shown here is derived from an EMBL/GenBank/DDBJ whole genome shotgun (WGS) entry which is preliminary data.</text>
</comment>
<comment type="catalytic activity">
    <reaction evidence="6">
        <text>L-tyrosine + H(+) = tyramine + CO2</text>
        <dbReference type="Rhea" id="RHEA:14345"/>
        <dbReference type="ChEBI" id="CHEBI:15378"/>
        <dbReference type="ChEBI" id="CHEBI:16526"/>
        <dbReference type="ChEBI" id="CHEBI:58315"/>
        <dbReference type="ChEBI" id="CHEBI:327995"/>
        <dbReference type="EC" id="4.1.1.25"/>
    </reaction>
</comment>
<dbReference type="InterPro" id="IPR015422">
    <property type="entry name" value="PyrdxlP-dep_Trfase_small"/>
</dbReference>
<dbReference type="InterPro" id="IPR020931">
    <property type="entry name" value="MfnA"/>
</dbReference>
<organism evidence="8 9">
    <name type="scientific">Methanolobus tindarius DSM 2278</name>
    <dbReference type="NCBI Taxonomy" id="1090322"/>
    <lineage>
        <taxon>Archaea</taxon>
        <taxon>Methanobacteriati</taxon>
        <taxon>Methanobacteriota</taxon>
        <taxon>Stenosarchaea group</taxon>
        <taxon>Methanomicrobia</taxon>
        <taxon>Methanosarcinales</taxon>
        <taxon>Methanosarcinaceae</taxon>
        <taxon>Methanolobus</taxon>
    </lineage>
</organism>
<evidence type="ECO:0000256" key="1">
    <source>
        <dbReference type="ARBA" id="ARBA00001933"/>
    </source>
</evidence>
<dbReference type="HAMAP" id="MF_01610">
    <property type="entry name" value="MfnA_decarbox"/>
    <property type="match status" value="1"/>
</dbReference>
<dbReference type="Gene3D" id="3.90.1150.10">
    <property type="entry name" value="Aspartate Aminotransferase, domain 1"/>
    <property type="match status" value="1"/>
</dbReference>
<accession>W9DR30</accession>
<proteinExistence type="inferred from homology"/>